<evidence type="ECO:0000313" key="1">
    <source>
        <dbReference type="EMBL" id="JAD55293.1"/>
    </source>
</evidence>
<protein>
    <submittedName>
        <fullName evidence="1">Uncharacterized protein</fullName>
    </submittedName>
</protein>
<reference evidence="1" key="1">
    <citation type="submission" date="2014-09" db="EMBL/GenBank/DDBJ databases">
        <authorList>
            <person name="Magalhaes I.L.F."/>
            <person name="Oliveira U."/>
            <person name="Santos F.R."/>
            <person name="Vidigal T.H.D.A."/>
            <person name="Brescovit A.D."/>
            <person name="Santos A.J."/>
        </authorList>
    </citation>
    <scope>NUCLEOTIDE SEQUENCE</scope>
    <source>
        <tissue evidence="1">Shoot tissue taken approximately 20 cm above the soil surface</tissue>
    </source>
</reference>
<dbReference type="EMBL" id="GBRH01242602">
    <property type="protein sequence ID" value="JAD55293.1"/>
    <property type="molecule type" value="Transcribed_RNA"/>
</dbReference>
<sequence>MQLTGSKVIRITELK</sequence>
<organism evidence="1">
    <name type="scientific">Arundo donax</name>
    <name type="common">Giant reed</name>
    <name type="synonym">Donax arundinaceus</name>
    <dbReference type="NCBI Taxonomy" id="35708"/>
    <lineage>
        <taxon>Eukaryota</taxon>
        <taxon>Viridiplantae</taxon>
        <taxon>Streptophyta</taxon>
        <taxon>Embryophyta</taxon>
        <taxon>Tracheophyta</taxon>
        <taxon>Spermatophyta</taxon>
        <taxon>Magnoliopsida</taxon>
        <taxon>Liliopsida</taxon>
        <taxon>Poales</taxon>
        <taxon>Poaceae</taxon>
        <taxon>PACMAD clade</taxon>
        <taxon>Arundinoideae</taxon>
        <taxon>Arundineae</taxon>
        <taxon>Arundo</taxon>
    </lineage>
</organism>
<name>A0A0A9AZH0_ARUDO</name>
<accession>A0A0A9AZH0</accession>
<reference evidence="1" key="2">
    <citation type="journal article" date="2015" name="Data Brief">
        <title>Shoot transcriptome of the giant reed, Arundo donax.</title>
        <authorList>
            <person name="Barrero R.A."/>
            <person name="Guerrero F.D."/>
            <person name="Moolhuijzen P."/>
            <person name="Goolsby J.A."/>
            <person name="Tidwell J."/>
            <person name="Bellgard S.E."/>
            <person name="Bellgard M.I."/>
        </authorList>
    </citation>
    <scope>NUCLEOTIDE SEQUENCE</scope>
    <source>
        <tissue evidence="1">Shoot tissue taken approximately 20 cm above the soil surface</tissue>
    </source>
</reference>
<proteinExistence type="predicted"/>